<dbReference type="SUPFAM" id="SSF50199">
    <property type="entry name" value="Staphylococcal nuclease"/>
    <property type="match status" value="1"/>
</dbReference>
<reference evidence="2" key="1">
    <citation type="submission" date="2019-01" db="EMBL/GenBank/DDBJ databases">
        <title>Sphingorhabdus lacus sp.nov., isolated from an oligotrophic freshwater lake.</title>
        <authorList>
            <person name="Park M."/>
        </authorList>
    </citation>
    <scope>NUCLEOTIDE SEQUENCE [LARGE SCALE GENOMIC DNA]</scope>
    <source>
        <strain evidence="2">IMCC1753</strain>
    </source>
</reference>
<dbReference type="RefSeq" id="WP_158900331.1">
    <property type="nucleotide sequence ID" value="NZ_CP035733.1"/>
</dbReference>
<dbReference type="InterPro" id="IPR035437">
    <property type="entry name" value="SNase_OB-fold_sf"/>
</dbReference>
<keyword evidence="2" id="KW-1185">Reference proteome</keyword>
<gene>
    <name evidence="1" type="ORF">EUU25_09205</name>
</gene>
<sequence length="141" mass="15216">MFLLFAATVVASGQNFTCTPTHVWDGDGPIWCAEGPHVRLSGIAAREMDESCRTNQPCPDASALEARDQLVAFLGGARGSNETGHIIVRGPRMNCRSDGSAGGTRTAAFCTLPSGEDLSCAMVESGTVLRWDRYWRDHRCP</sequence>
<evidence type="ECO:0000313" key="2">
    <source>
        <dbReference type="Proteomes" id="UP000428803"/>
    </source>
</evidence>
<proteinExistence type="predicted"/>
<accession>A0A6I6L4X5</accession>
<dbReference type="OrthoDB" id="7206106at2"/>
<protein>
    <submittedName>
        <fullName evidence="1">Uncharacterized protein</fullName>
    </submittedName>
</protein>
<name>A0A6I6L4X5_9SPHN</name>
<dbReference type="AlphaFoldDB" id="A0A6I6L4X5"/>
<evidence type="ECO:0000313" key="1">
    <source>
        <dbReference type="EMBL" id="QGY80779.1"/>
    </source>
</evidence>
<dbReference type="Proteomes" id="UP000428803">
    <property type="component" value="Chromosome"/>
</dbReference>
<organism evidence="1 2">
    <name type="scientific">Sphingorhabdus lacus</name>
    <dbReference type="NCBI Taxonomy" id="392610"/>
    <lineage>
        <taxon>Bacteria</taxon>
        <taxon>Pseudomonadati</taxon>
        <taxon>Pseudomonadota</taxon>
        <taxon>Alphaproteobacteria</taxon>
        <taxon>Sphingomonadales</taxon>
        <taxon>Sphingomonadaceae</taxon>
        <taxon>Sphingorhabdus</taxon>
    </lineage>
</organism>
<dbReference type="EMBL" id="CP035733">
    <property type="protein sequence ID" value="QGY80779.1"/>
    <property type="molecule type" value="Genomic_DNA"/>
</dbReference>
<dbReference type="Gene3D" id="2.40.50.90">
    <property type="match status" value="1"/>
</dbReference>
<dbReference type="KEGG" id="slaa:EUU25_09205"/>